<sequence length="169" mass="18129">MVCRHPDVKDYIDETVDVAAKGIGDGGVKGVILELFDEDGVVQRFIFNFKVLGTVSEGGEGGRGGWKRGGRVVGGEDISLVEFGFRDILVKLMLQKPLKLSESASFRILVISNPDNKAAVDDCKVLGEAVRGGRWIAWGRKSAGGEKITPLKGLKVEGCGLVCQCYSEA</sequence>
<protein>
    <submittedName>
        <fullName evidence="1">Uncharacterized protein</fullName>
    </submittedName>
</protein>
<dbReference type="SUPFAM" id="SSF56019">
    <property type="entry name" value="The spindle assembly checkpoint protein mad2"/>
    <property type="match status" value="1"/>
</dbReference>
<evidence type="ECO:0000313" key="2">
    <source>
        <dbReference type="Proteomes" id="UP001165065"/>
    </source>
</evidence>
<proteinExistence type="predicted"/>
<evidence type="ECO:0000313" key="1">
    <source>
        <dbReference type="EMBL" id="GMI48628.1"/>
    </source>
</evidence>
<dbReference type="EMBL" id="BRYA01000413">
    <property type="protein sequence ID" value="GMI48628.1"/>
    <property type="molecule type" value="Genomic_DNA"/>
</dbReference>
<accession>A0A9W7LFX4</accession>
<keyword evidence="2" id="KW-1185">Reference proteome</keyword>
<dbReference type="InterPro" id="IPR036570">
    <property type="entry name" value="HORMA_dom_sf"/>
</dbReference>
<dbReference type="AlphaFoldDB" id="A0A9W7LFX4"/>
<organism evidence="1 2">
    <name type="scientific">Triparma columacea</name>
    <dbReference type="NCBI Taxonomy" id="722753"/>
    <lineage>
        <taxon>Eukaryota</taxon>
        <taxon>Sar</taxon>
        <taxon>Stramenopiles</taxon>
        <taxon>Ochrophyta</taxon>
        <taxon>Bolidophyceae</taxon>
        <taxon>Parmales</taxon>
        <taxon>Triparmaceae</taxon>
        <taxon>Triparma</taxon>
    </lineage>
</organism>
<gene>
    <name evidence="1" type="ORF">TrCOL_g7753</name>
</gene>
<reference evidence="2" key="1">
    <citation type="journal article" date="2023" name="Commun. Biol.">
        <title>Genome analysis of Parmales, the sister group of diatoms, reveals the evolutionary specialization of diatoms from phago-mixotrophs to photoautotrophs.</title>
        <authorList>
            <person name="Ban H."/>
            <person name="Sato S."/>
            <person name="Yoshikawa S."/>
            <person name="Yamada K."/>
            <person name="Nakamura Y."/>
            <person name="Ichinomiya M."/>
            <person name="Sato N."/>
            <person name="Blanc-Mathieu R."/>
            <person name="Endo H."/>
            <person name="Kuwata A."/>
            <person name="Ogata H."/>
        </authorList>
    </citation>
    <scope>NUCLEOTIDE SEQUENCE [LARGE SCALE GENOMIC DNA]</scope>
</reference>
<name>A0A9W7LFX4_9STRA</name>
<dbReference type="Gene3D" id="3.30.900.10">
    <property type="entry name" value="HORMA domain"/>
    <property type="match status" value="1"/>
</dbReference>
<comment type="caution">
    <text evidence="1">The sequence shown here is derived from an EMBL/GenBank/DDBJ whole genome shotgun (WGS) entry which is preliminary data.</text>
</comment>
<dbReference type="Proteomes" id="UP001165065">
    <property type="component" value="Unassembled WGS sequence"/>
</dbReference>